<comment type="similarity">
    <text evidence="2">Belongs to the CDP-glycerol glycerophosphotransferase family.</text>
</comment>
<keyword evidence="3" id="KW-1003">Cell membrane</keyword>
<keyword evidence="6" id="KW-0472">Membrane</keyword>
<evidence type="ECO:0000256" key="6">
    <source>
        <dbReference type="ARBA" id="ARBA00023136"/>
    </source>
</evidence>
<evidence type="ECO:0000313" key="7">
    <source>
        <dbReference type="EMBL" id="AXY99800.1"/>
    </source>
</evidence>
<evidence type="ECO:0000256" key="5">
    <source>
        <dbReference type="ARBA" id="ARBA00022944"/>
    </source>
</evidence>
<dbReference type="InterPro" id="IPR043148">
    <property type="entry name" value="TagF_C"/>
</dbReference>
<keyword evidence="5" id="KW-0777">Teichoic acid biosynthesis</keyword>
<dbReference type="PANTHER" id="PTHR37316">
    <property type="entry name" value="TEICHOIC ACID GLYCEROL-PHOSPHATE PRIMASE"/>
    <property type="match status" value="1"/>
</dbReference>
<dbReference type="AlphaFoldDB" id="A0A385JN65"/>
<dbReference type="GO" id="GO:0047355">
    <property type="term" value="F:CDP-glycerol glycerophosphotransferase activity"/>
    <property type="evidence" value="ECO:0007669"/>
    <property type="project" value="InterPro"/>
</dbReference>
<evidence type="ECO:0000256" key="4">
    <source>
        <dbReference type="ARBA" id="ARBA00022679"/>
    </source>
</evidence>
<dbReference type="Gene3D" id="3.40.50.11820">
    <property type="match status" value="1"/>
</dbReference>
<evidence type="ECO:0000256" key="3">
    <source>
        <dbReference type="ARBA" id="ARBA00022475"/>
    </source>
</evidence>
<dbReference type="RefSeq" id="WP_004249724.1">
    <property type="nucleotide sequence ID" value="NZ_CP055009.1"/>
</dbReference>
<keyword evidence="4" id="KW-0808">Transferase</keyword>
<comment type="subcellular location">
    <subcellularLocation>
        <location evidence="1">Cell membrane</location>
        <topology evidence="1">Peripheral membrane protein</topology>
    </subcellularLocation>
</comment>
<dbReference type="GO" id="GO:0005886">
    <property type="term" value="C:plasma membrane"/>
    <property type="evidence" value="ECO:0007669"/>
    <property type="project" value="UniProtKB-SubCell"/>
</dbReference>
<dbReference type="InterPro" id="IPR007554">
    <property type="entry name" value="Glycerophosphate_synth"/>
</dbReference>
<dbReference type="SUPFAM" id="SSF53756">
    <property type="entry name" value="UDP-Glycosyltransferase/glycogen phosphorylase"/>
    <property type="match status" value="1"/>
</dbReference>
<accession>A0A385JN65</accession>
<dbReference type="EMBL" id="KY710717">
    <property type="protein sequence ID" value="AXY99800.1"/>
    <property type="molecule type" value="Genomic_DNA"/>
</dbReference>
<dbReference type="InterPro" id="IPR051612">
    <property type="entry name" value="Teichoic_Acid_Biosynth"/>
</dbReference>
<dbReference type="Gene3D" id="3.40.50.12580">
    <property type="match status" value="1"/>
</dbReference>
<dbReference type="InterPro" id="IPR043149">
    <property type="entry name" value="TagF_N"/>
</dbReference>
<evidence type="ECO:0000256" key="1">
    <source>
        <dbReference type="ARBA" id="ARBA00004202"/>
    </source>
</evidence>
<name>A0A385JN65_PROMI</name>
<protein>
    <submittedName>
        <fullName evidence="7">TagF</fullName>
    </submittedName>
</protein>
<sequence>MNTFFRLIISFIDIFIPKNKRKISIPCINDNEWQGNCSFLFQYLIKNKESLGIQINILCNKKSTLLRNQDTRLNTQYLYSFKGIWTLLTSGIVIYHHGPLAGRIPLISSHRINFHINHGIHFKKIELALDSKSQEYKNISFIKTKWLCKYHSVSSNIDALSCCSDYHTYLSNIFITGIPRNDLFFINNDDLLPQEVINDINKLKNLAKNRKIILYAPTWRNQGGAYIFDQDEKYSLEQFLINNDCIFIYAGHPYLKNRVIPKSKYIIDYNNNFNDIQSVLSITDILITDYSSIWIDFLLKDKPIIGFQFDHNTYEDERGFLFDYNEVFPGEIVYDFQSLILALKHNINVDFIKTEKFLFSKKIFHKFTDGKNCERIANSLLSIKND</sequence>
<proteinExistence type="inferred from homology"/>
<reference evidence="7" key="1">
    <citation type="journal article" date="2017" name="PLoS ONE">
        <title>Genetic diversity of the O antigens of Proteus species and the development of a suspension array for molecular serotyping.</title>
        <authorList>
            <person name="Yu X."/>
            <person name="Torzewska A."/>
            <person name="Zhang X."/>
            <person name="Yin Z."/>
            <person name="Drzewiecka D."/>
            <person name="Cao H."/>
            <person name="Liu B."/>
            <person name="Knirel Y.A."/>
            <person name="Rozalski A."/>
            <person name="Wang L."/>
        </authorList>
    </citation>
    <scope>NUCLEOTIDE SEQUENCE</scope>
    <source>
        <strain evidence="7">PrK 74/57</strain>
    </source>
</reference>
<dbReference type="GO" id="GO:0019350">
    <property type="term" value="P:teichoic acid biosynthetic process"/>
    <property type="evidence" value="ECO:0007669"/>
    <property type="project" value="UniProtKB-KW"/>
</dbReference>
<evidence type="ECO:0000256" key="2">
    <source>
        <dbReference type="ARBA" id="ARBA00010488"/>
    </source>
</evidence>
<dbReference type="PANTHER" id="PTHR37316:SF3">
    <property type="entry name" value="TEICHOIC ACID GLYCEROL-PHOSPHATE TRANSFERASE"/>
    <property type="match status" value="1"/>
</dbReference>
<organism evidence="7">
    <name type="scientific">Proteus mirabilis</name>
    <dbReference type="NCBI Taxonomy" id="584"/>
    <lineage>
        <taxon>Bacteria</taxon>
        <taxon>Pseudomonadati</taxon>
        <taxon>Pseudomonadota</taxon>
        <taxon>Gammaproteobacteria</taxon>
        <taxon>Enterobacterales</taxon>
        <taxon>Morganellaceae</taxon>
        <taxon>Proteus</taxon>
    </lineage>
</organism>
<dbReference type="Pfam" id="PF04464">
    <property type="entry name" value="Glyphos_transf"/>
    <property type="match status" value="1"/>
</dbReference>